<dbReference type="Proteomes" id="UP000631576">
    <property type="component" value="Unassembled WGS sequence"/>
</dbReference>
<dbReference type="RefSeq" id="WP_117990425.1">
    <property type="nucleotide sequence ID" value="NZ_JACOPE010000001.1"/>
</dbReference>
<accession>A0ABR7GAQ3</accession>
<organism evidence="2 3">
    <name type="scientific">Ruminococcus hominis</name>
    <dbReference type="NCBI Taxonomy" id="2763065"/>
    <lineage>
        <taxon>Bacteria</taxon>
        <taxon>Bacillati</taxon>
        <taxon>Bacillota</taxon>
        <taxon>Clostridia</taxon>
        <taxon>Eubacteriales</taxon>
        <taxon>Oscillospiraceae</taxon>
        <taxon>Ruminococcus</taxon>
    </lineage>
</organism>
<reference evidence="2 3" key="1">
    <citation type="submission" date="2020-08" db="EMBL/GenBank/DDBJ databases">
        <title>Genome public.</title>
        <authorList>
            <person name="Liu C."/>
            <person name="Sun Q."/>
        </authorList>
    </citation>
    <scope>NUCLEOTIDE SEQUENCE [LARGE SCALE GENOMIC DNA]</scope>
    <source>
        <strain evidence="2 3">NSJ-13</strain>
    </source>
</reference>
<comment type="caution">
    <text evidence="2">The sequence shown here is derived from an EMBL/GenBank/DDBJ whole genome shotgun (WGS) entry which is preliminary data.</text>
</comment>
<name>A0ABR7GAQ3_9FIRM</name>
<protein>
    <submittedName>
        <fullName evidence="2">Uncharacterized protein</fullName>
    </submittedName>
</protein>
<feature type="region of interest" description="Disordered" evidence="1">
    <location>
        <begin position="64"/>
        <end position="90"/>
    </location>
</feature>
<proteinExistence type="predicted"/>
<dbReference type="EMBL" id="JACOPE010000001">
    <property type="protein sequence ID" value="MBC5684183.1"/>
    <property type="molecule type" value="Genomic_DNA"/>
</dbReference>
<evidence type="ECO:0000256" key="1">
    <source>
        <dbReference type="SAM" id="MobiDB-lite"/>
    </source>
</evidence>
<sequence length="90" mass="9308">MLGVLAVLLVAVGILAASFIKKGENATMVLNKDGSYTASGSMTVSLSVSHGTFGEIPLVTYDVKEPTPETPEAPDAEPVSIGNDELESVE</sequence>
<gene>
    <name evidence="2" type="ORF">H8S40_11540</name>
</gene>
<evidence type="ECO:0000313" key="2">
    <source>
        <dbReference type="EMBL" id="MBC5684183.1"/>
    </source>
</evidence>
<evidence type="ECO:0000313" key="3">
    <source>
        <dbReference type="Proteomes" id="UP000631576"/>
    </source>
</evidence>
<keyword evidence="3" id="KW-1185">Reference proteome</keyword>